<dbReference type="EMBL" id="JAODUO010000603">
    <property type="protein sequence ID" value="KAK2177361.1"/>
    <property type="molecule type" value="Genomic_DNA"/>
</dbReference>
<sequence length="137" mass="15349">MQYCGALNNKRGPFSKCLRKKRTTGRNAYSSCMFDTCAHQRDLKIAKTLACQSVETFAKLCGNLAQGNTSCRVLCSVCTGELEWTTCGRRCTRTCSKPDVRCGFRCVKKCQCPRSAPYQQGTSCLTQAKCKRLHLWP</sequence>
<dbReference type="AlphaFoldDB" id="A0AAD9KTT6"/>
<dbReference type="InterPro" id="IPR002919">
    <property type="entry name" value="TIL_dom"/>
</dbReference>
<keyword evidence="3" id="KW-1185">Reference proteome</keyword>
<reference evidence="2" key="1">
    <citation type="journal article" date="2023" name="Mol. Biol. Evol.">
        <title>Third-Generation Sequencing Reveals the Adaptive Role of the Epigenome in Three Deep-Sea Polychaetes.</title>
        <authorList>
            <person name="Perez M."/>
            <person name="Aroh O."/>
            <person name="Sun Y."/>
            <person name="Lan Y."/>
            <person name="Juniper S.K."/>
            <person name="Young C.R."/>
            <person name="Angers B."/>
            <person name="Qian P.Y."/>
        </authorList>
    </citation>
    <scope>NUCLEOTIDE SEQUENCE</scope>
    <source>
        <strain evidence="2">R07B-5</strain>
    </source>
</reference>
<organism evidence="2 3">
    <name type="scientific">Ridgeia piscesae</name>
    <name type="common">Tubeworm</name>
    <dbReference type="NCBI Taxonomy" id="27915"/>
    <lineage>
        <taxon>Eukaryota</taxon>
        <taxon>Metazoa</taxon>
        <taxon>Spiralia</taxon>
        <taxon>Lophotrochozoa</taxon>
        <taxon>Annelida</taxon>
        <taxon>Polychaeta</taxon>
        <taxon>Sedentaria</taxon>
        <taxon>Canalipalpata</taxon>
        <taxon>Sabellida</taxon>
        <taxon>Siboglinidae</taxon>
        <taxon>Ridgeia</taxon>
    </lineage>
</organism>
<protein>
    <recommendedName>
        <fullName evidence="1">TIL domain-containing protein</fullName>
    </recommendedName>
</protein>
<comment type="caution">
    <text evidence="2">The sequence shown here is derived from an EMBL/GenBank/DDBJ whole genome shotgun (WGS) entry which is preliminary data.</text>
</comment>
<evidence type="ECO:0000313" key="3">
    <source>
        <dbReference type="Proteomes" id="UP001209878"/>
    </source>
</evidence>
<dbReference type="CDD" id="cd19941">
    <property type="entry name" value="TIL"/>
    <property type="match status" value="1"/>
</dbReference>
<feature type="domain" description="TIL" evidence="1">
    <location>
        <begin position="78"/>
        <end position="130"/>
    </location>
</feature>
<dbReference type="SUPFAM" id="SSF57567">
    <property type="entry name" value="Serine protease inhibitors"/>
    <property type="match status" value="1"/>
</dbReference>
<gene>
    <name evidence="2" type="ORF">NP493_603g02028</name>
</gene>
<evidence type="ECO:0000259" key="1">
    <source>
        <dbReference type="Pfam" id="PF01826"/>
    </source>
</evidence>
<dbReference type="Proteomes" id="UP001209878">
    <property type="component" value="Unassembled WGS sequence"/>
</dbReference>
<evidence type="ECO:0000313" key="2">
    <source>
        <dbReference type="EMBL" id="KAK2177361.1"/>
    </source>
</evidence>
<dbReference type="InterPro" id="IPR036084">
    <property type="entry name" value="Ser_inhib-like_sf"/>
</dbReference>
<dbReference type="Pfam" id="PF01826">
    <property type="entry name" value="TIL"/>
    <property type="match status" value="1"/>
</dbReference>
<proteinExistence type="predicted"/>
<accession>A0AAD9KTT6</accession>
<name>A0AAD9KTT6_RIDPI</name>